<feature type="modified residue" description="4-aspartylphosphate" evidence="1">
    <location>
        <position position="58"/>
    </location>
</feature>
<sequence>MPQSNGLKVLVVEDEAIVAMDLADMLADWGHSVVGPANRAAAGRKLAATQEIDFAILDVNLGGGETSQQIAQTLRERAIPFVFLSAYSASSIEYRIDETVMNKPLIPHVLENHLNQQLAARGVAHGE</sequence>
<dbReference type="Proteomes" id="UP000592216">
    <property type="component" value="Unassembled WGS sequence"/>
</dbReference>
<dbReference type="AlphaFoldDB" id="A0A850QDT5"/>
<evidence type="ECO:0000313" key="3">
    <source>
        <dbReference type="EMBL" id="NVO24309.1"/>
    </source>
</evidence>
<dbReference type="SUPFAM" id="SSF52172">
    <property type="entry name" value="CheY-like"/>
    <property type="match status" value="1"/>
</dbReference>
<name>A0A850QDT5_9RHOB</name>
<protein>
    <submittedName>
        <fullName evidence="3">Response regulator</fullName>
    </submittedName>
</protein>
<reference evidence="3 4" key="1">
    <citation type="submission" date="2020-04" db="EMBL/GenBank/DDBJ databases">
        <title>Donghicola sp., a member of the Rhodobacteraceae family isolated from mangrove forest in Thailand.</title>
        <authorList>
            <person name="Charoenyingcharoen P."/>
            <person name="Yukphan P."/>
        </authorList>
    </citation>
    <scope>NUCLEOTIDE SEQUENCE [LARGE SCALE GENOMIC DNA]</scope>
    <source>
        <strain evidence="3 4">B5-SW-15</strain>
    </source>
</reference>
<comment type="caution">
    <text evidence="3">The sequence shown here is derived from an EMBL/GenBank/DDBJ whole genome shotgun (WGS) entry which is preliminary data.</text>
</comment>
<dbReference type="RefSeq" id="WP_177158051.1">
    <property type="nucleotide sequence ID" value="NZ_JABCJE010000006.1"/>
</dbReference>
<evidence type="ECO:0000256" key="1">
    <source>
        <dbReference type="PROSITE-ProRule" id="PRU00169"/>
    </source>
</evidence>
<gene>
    <name evidence="3" type="ORF">HJ536_13160</name>
</gene>
<dbReference type="PROSITE" id="PS50110">
    <property type="entry name" value="RESPONSE_REGULATORY"/>
    <property type="match status" value="1"/>
</dbReference>
<proteinExistence type="predicted"/>
<dbReference type="InterPro" id="IPR011006">
    <property type="entry name" value="CheY-like_superfamily"/>
</dbReference>
<dbReference type="InterPro" id="IPR001789">
    <property type="entry name" value="Sig_transdc_resp-reg_receiver"/>
</dbReference>
<keyword evidence="1" id="KW-0597">Phosphoprotein</keyword>
<dbReference type="GO" id="GO:0000160">
    <property type="term" value="P:phosphorelay signal transduction system"/>
    <property type="evidence" value="ECO:0007669"/>
    <property type="project" value="InterPro"/>
</dbReference>
<feature type="domain" description="Response regulatory" evidence="2">
    <location>
        <begin position="8"/>
        <end position="118"/>
    </location>
</feature>
<dbReference type="Pfam" id="PF00072">
    <property type="entry name" value="Response_reg"/>
    <property type="match status" value="1"/>
</dbReference>
<dbReference type="SMART" id="SM00448">
    <property type="entry name" value="REC"/>
    <property type="match status" value="1"/>
</dbReference>
<dbReference type="Gene3D" id="3.40.50.2300">
    <property type="match status" value="1"/>
</dbReference>
<evidence type="ECO:0000259" key="2">
    <source>
        <dbReference type="PROSITE" id="PS50110"/>
    </source>
</evidence>
<accession>A0A850QDT5</accession>
<evidence type="ECO:0000313" key="4">
    <source>
        <dbReference type="Proteomes" id="UP000592216"/>
    </source>
</evidence>
<dbReference type="EMBL" id="JABCJE010000006">
    <property type="protein sequence ID" value="NVO24309.1"/>
    <property type="molecule type" value="Genomic_DNA"/>
</dbReference>
<organism evidence="3 4">
    <name type="scientific">Donghicola mangrovi</name>
    <dbReference type="NCBI Taxonomy" id="2729614"/>
    <lineage>
        <taxon>Bacteria</taxon>
        <taxon>Pseudomonadati</taxon>
        <taxon>Pseudomonadota</taxon>
        <taxon>Alphaproteobacteria</taxon>
        <taxon>Rhodobacterales</taxon>
        <taxon>Roseobacteraceae</taxon>
        <taxon>Donghicola</taxon>
    </lineage>
</organism>